<gene>
    <name evidence="2" type="ORF">OIH86_07675</name>
</gene>
<dbReference type="InterPro" id="IPR016181">
    <property type="entry name" value="Acyl_CoA_acyltransferase"/>
</dbReference>
<comment type="caution">
    <text evidence="2">The sequence shown here is derived from an EMBL/GenBank/DDBJ whole genome shotgun (WGS) entry which is preliminary data.</text>
</comment>
<organism evidence="2 3">
    <name type="scientific">Metabacillus halosaccharovorans</name>
    <dbReference type="NCBI Taxonomy" id="930124"/>
    <lineage>
        <taxon>Bacteria</taxon>
        <taxon>Bacillati</taxon>
        <taxon>Bacillota</taxon>
        <taxon>Bacilli</taxon>
        <taxon>Bacillales</taxon>
        <taxon>Bacillaceae</taxon>
        <taxon>Metabacillus</taxon>
    </lineage>
</organism>
<sequence length="228" mass="26633">MAIKWIEMTENHLFYFETAMKLYDQAFPIEVREPQEVFLRSLRLAKLNKPNHFHFLIGLEGDQLVSFATGHYFANVNTGFIVYIVTNPHVRSNGLGTKTLLKIEELLMKDAISAGNSSLGAIILETETQEMVHTQKEKEDCIKRNRFFLRNNYEIYDEINYLQPALHDEVEEIPLNLFIKNLHKTKLSKEEVTEIISAIYKEKYSLVNEIDKNVLNHSLKKMKIEKLE</sequence>
<keyword evidence="2" id="KW-0012">Acyltransferase</keyword>
<evidence type="ECO:0000313" key="3">
    <source>
        <dbReference type="Proteomes" id="UP001526147"/>
    </source>
</evidence>
<dbReference type="RefSeq" id="WP_264142295.1">
    <property type="nucleotide sequence ID" value="NZ_JAOYEY010000032.1"/>
</dbReference>
<name>A0ABT3DEQ1_9BACI</name>
<feature type="domain" description="N-acetyltransferase" evidence="1">
    <location>
        <begin position="3"/>
        <end position="176"/>
    </location>
</feature>
<dbReference type="Gene3D" id="3.40.630.30">
    <property type="match status" value="1"/>
</dbReference>
<proteinExistence type="predicted"/>
<evidence type="ECO:0000259" key="1">
    <source>
        <dbReference type="PROSITE" id="PS51186"/>
    </source>
</evidence>
<dbReference type="EC" id="2.3.1.-" evidence="2"/>
<dbReference type="EMBL" id="JAOYEY010000032">
    <property type="protein sequence ID" value="MCV9885529.1"/>
    <property type="molecule type" value="Genomic_DNA"/>
</dbReference>
<dbReference type="SUPFAM" id="SSF55729">
    <property type="entry name" value="Acyl-CoA N-acyltransferases (Nat)"/>
    <property type="match status" value="1"/>
</dbReference>
<dbReference type="GO" id="GO:0016746">
    <property type="term" value="F:acyltransferase activity"/>
    <property type="evidence" value="ECO:0007669"/>
    <property type="project" value="UniProtKB-KW"/>
</dbReference>
<dbReference type="Proteomes" id="UP001526147">
    <property type="component" value="Unassembled WGS sequence"/>
</dbReference>
<reference evidence="2 3" key="1">
    <citation type="submission" date="2022-10" db="EMBL/GenBank/DDBJ databases">
        <title>Draft genome assembly of moderately radiation resistant bacterium Metabacillus halosaccharovorans.</title>
        <authorList>
            <person name="Pal S."/>
            <person name="Gopinathan A."/>
        </authorList>
    </citation>
    <scope>NUCLEOTIDE SEQUENCE [LARGE SCALE GENOMIC DNA]</scope>
    <source>
        <strain evidence="2 3">VITHBRA001</strain>
    </source>
</reference>
<protein>
    <submittedName>
        <fullName evidence="2">GNAT family N-acetyltransferase</fullName>
        <ecNumber evidence="2">2.3.1.-</ecNumber>
    </submittedName>
</protein>
<accession>A0ABT3DEQ1</accession>
<dbReference type="PROSITE" id="PS51186">
    <property type="entry name" value="GNAT"/>
    <property type="match status" value="1"/>
</dbReference>
<evidence type="ECO:0000313" key="2">
    <source>
        <dbReference type="EMBL" id="MCV9885529.1"/>
    </source>
</evidence>
<dbReference type="InterPro" id="IPR000182">
    <property type="entry name" value="GNAT_dom"/>
</dbReference>
<keyword evidence="3" id="KW-1185">Reference proteome</keyword>
<keyword evidence="2" id="KW-0808">Transferase</keyword>
<dbReference type="Pfam" id="PF00583">
    <property type="entry name" value="Acetyltransf_1"/>
    <property type="match status" value="1"/>
</dbReference>